<dbReference type="CDD" id="cd00383">
    <property type="entry name" value="trans_reg_C"/>
    <property type="match status" value="1"/>
</dbReference>
<feature type="domain" description="OmpR/PhoB-type" evidence="9">
    <location>
        <begin position="138"/>
        <end position="237"/>
    </location>
</feature>
<evidence type="ECO:0000313" key="11">
    <source>
        <dbReference type="Proteomes" id="UP001379533"/>
    </source>
</evidence>
<dbReference type="RefSeq" id="WP_394842073.1">
    <property type="nucleotide sequence ID" value="NZ_CP089982.1"/>
</dbReference>
<dbReference type="InterPro" id="IPR001867">
    <property type="entry name" value="OmpR/PhoB-type_DNA-bd"/>
</dbReference>
<dbReference type="PANTHER" id="PTHR48111">
    <property type="entry name" value="REGULATOR OF RPOS"/>
    <property type="match status" value="1"/>
</dbReference>
<keyword evidence="3" id="KW-0805">Transcription regulation</keyword>
<feature type="DNA-binding region" description="OmpR/PhoB-type" evidence="7">
    <location>
        <begin position="138"/>
        <end position="237"/>
    </location>
</feature>
<dbReference type="InterPro" id="IPR011006">
    <property type="entry name" value="CheY-like_superfamily"/>
</dbReference>
<feature type="modified residue" description="4-aspartylphosphate" evidence="6">
    <location>
        <position position="63"/>
    </location>
</feature>
<evidence type="ECO:0000256" key="4">
    <source>
        <dbReference type="ARBA" id="ARBA00023125"/>
    </source>
</evidence>
<sequence length="240" mass="26649">MMEPPANRTEDGISVVYIEDDVRTACLMAKYLESHGLSITLAEDGATGITAVMRGDPDVVLLDLMMPGADGIEVCRQLRSRTGVPIIMVSARTEEADRVMGLEGGADDYLVKPFSSRELLARIRAHVRRARGRAGPPIERLRVGGLVLDPRAMSATIHGEGLALTTYEFMLLRALAESAGRVMTREQLVEIVRGSADETFERAIDVHISRLRQKLNDDPRHPRMLKTVRRRGYMLALEQE</sequence>
<organism evidence="10 11">
    <name type="scientific">Pendulispora brunnea</name>
    <dbReference type="NCBI Taxonomy" id="2905690"/>
    <lineage>
        <taxon>Bacteria</taxon>
        <taxon>Pseudomonadati</taxon>
        <taxon>Myxococcota</taxon>
        <taxon>Myxococcia</taxon>
        <taxon>Myxococcales</taxon>
        <taxon>Sorangiineae</taxon>
        <taxon>Pendulisporaceae</taxon>
        <taxon>Pendulispora</taxon>
    </lineage>
</organism>
<accession>A0ABZ2JY74</accession>
<dbReference type="SMART" id="SM00862">
    <property type="entry name" value="Trans_reg_C"/>
    <property type="match status" value="1"/>
</dbReference>
<dbReference type="Pfam" id="PF00072">
    <property type="entry name" value="Response_reg"/>
    <property type="match status" value="1"/>
</dbReference>
<evidence type="ECO:0000259" key="8">
    <source>
        <dbReference type="PROSITE" id="PS50110"/>
    </source>
</evidence>
<reference evidence="10 11" key="1">
    <citation type="submission" date="2021-12" db="EMBL/GenBank/DDBJ databases">
        <title>Discovery of the Pendulisporaceae a myxobacterial family with distinct sporulation behavior and unique specialized metabolism.</title>
        <authorList>
            <person name="Garcia R."/>
            <person name="Popoff A."/>
            <person name="Bader C.D."/>
            <person name="Loehr J."/>
            <person name="Walesch S."/>
            <person name="Walt C."/>
            <person name="Boldt J."/>
            <person name="Bunk B."/>
            <person name="Haeckl F.J.F.P.J."/>
            <person name="Gunesch A.P."/>
            <person name="Birkelbach J."/>
            <person name="Nuebel U."/>
            <person name="Pietschmann T."/>
            <person name="Bach T."/>
            <person name="Mueller R."/>
        </authorList>
    </citation>
    <scope>NUCLEOTIDE SEQUENCE [LARGE SCALE GENOMIC DNA]</scope>
    <source>
        <strain evidence="10 11">MSr12523</strain>
    </source>
</reference>
<dbReference type="Gene3D" id="3.40.50.2300">
    <property type="match status" value="1"/>
</dbReference>
<dbReference type="Proteomes" id="UP001379533">
    <property type="component" value="Chromosome"/>
</dbReference>
<evidence type="ECO:0000256" key="6">
    <source>
        <dbReference type="PROSITE-ProRule" id="PRU00169"/>
    </source>
</evidence>
<evidence type="ECO:0000313" key="10">
    <source>
        <dbReference type="EMBL" id="WXA91453.1"/>
    </source>
</evidence>
<keyword evidence="1 6" id="KW-0597">Phosphoprotein</keyword>
<keyword evidence="11" id="KW-1185">Reference proteome</keyword>
<evidence type="ECO:0000259" key="9">
    <source>
        <dbReference type="PROSITE" id="PS51755"/>
    </source>
</evidence>
<dbReference type="SUPFAM" id="SSF46894">
    <property type="entry name" value="C-terminal effector domain of the bipartite response regulators"/>
    <property type="match status" value="1"/>
</dbReference>
<proteinExistence type="predicted"/>
<dbReference type="Gene3D" id="1.10.10.10">
    <property type="entry name" value="Winged helix-like DNA-binding domain superfamily/Winged helix DNA-binding domain"/>
    <property type="match status" value="1"/>
</dbReference>
<dbReference type="InterPro" id="IPR016032">
    <property type="entry name" value="Sig_transdc_resp-reg_C-effctor"/>
</dbReference>
<dbReference type="InterPro" id="IPR001789">
    <property type="entry name" value="Sig_transdc_resp-reg_receiver"/>
</dbReference>
<dbReference type="Pfam" id="PF00486">
    <property type="entry name" value="Trans_reg_C"/>
    <property type="match status" value="1"/>
</dbReference>
<feature type="domain" description="Response regulatory" evidence="8">
    <location>
        <begin position="14"/>
        <end position="127"/>
    </location>
</feature>
<dbReference type="EMBL" id="CP089982">
    <property type="protein sequence ID" value="WXA91453.1"/>
    <property type="molecule type" value="Genomic_DNA"/>
</dbReference>
<dbReference type="PROSITE" id="PS51755">
    <property type="entry name" value="OMPR_PHOB"/>
    <property type="match status" value="1"/>
</dbReference>
<evidence type="ECO:0000256" key="5">
    <source>
        <dbReference type="ARBA" id="ARBA00023163"/>
    </source>
</evidence>
<dbReference type="SUPFAM" id="SSF52172">
    <property type="entry name" value="CheY-like"/>
    <property type="match status" value="1"/>
</dbReference>
<evidence type="ECO:0000256" key="1">
    <source>
        <dbReference type="ARBA" id="ARBA00022553"/>
    </source>
</evidence>
<keyword evidence="4 7" id="KW-0238">DNA-binding</keyword>
<keyword evidence="2" id="KW-0902">Two-component regulatory system</keyword>
<dbReference type="PANTHER" id="PTHR48111:SF4">
    <property type="entry name" value="DNA-BINDING DUAL TRANSCRIPTIONAL REGULATOR OMPR"/>
    <property type="match status" value="1"/>
</dbReference>
<dbReference type="InterPro" id="IPR036388">
    <property type="entry name" value="WH-like_DNA-bd_sf"/>
</dbReference>
<dbReference type="InterPro" id="IPR039420">
    <property type="entry name" value="WalR-like"/>
</dbReference>
<evidence type="ECO:0000256" key="2">
    <source>
        <dbReference type="ARBA" id="ARBA00023012"/>
    </source>
</evidence>
<gene>
    <name evidence="10" type="ORF">LZC95_33975</name>
</gene>
<evidence type="ECO:0000256" key="7">
    <source>
        <dbReference type="PROSITE-ProRule" id="PRU01091"/>
    </source>
</evidence>
<evidence type="ECO:0000256" key="3">
    <source>
        <dbReference type="ARBA" id="ARBA00023015"/>
    </source>
</evidence>
<protein>
    <submittedName>
        <fullName evidence="10">Response regulator transcription factor</fullName>
    </submittedName>
</protein>
<keyword evidence="5" id="KW-0804">Transcription</keyword>
<dbReference type="PROSITE" id="PS50110">
    <property type="entry name" value="RESPONSE_REGULATORY"/>
    <property type="match status" value="1"/>
</dbReference>
<name>A0ABZ2JY74_9BACT</name>
<dbReference type="Gene3D" id="6.10.250.690">
    <property type="match status" value="1"/>
</dbReference>
<dbReference type="SMART" id="SM00448">
    <property type="entry name" value="REC"/>
    <property type="match status" value="1"/>
</dbReference>